<dbReference type="PANTHER" id="PTHR45867:SF3">
    <property type="entry name" value="ACID PHOSPHATASE TYPE 7"/>
    <property type="match status" value="1"/>
</dbReference>
<dbReference type="Gene3D" id="3.60.21.10">
    <property type="match status" value="1"/>
</dbReference>
<dbReference type="AlphaFoldDB" id="A0A0C2GY45"/>
<evidence type="ECO:0000313" key="3">
    <source>
        <dbReference type="Proteomes" id="UP000054047"/>
    </source>
</evidence>
<dbReference type="InterPro" id="IPR025733">
    <property type="entry name" value="PAPs_C"/>
</dbReference>
<evidence type="ECO:0000259" key="1">
    <source>
        <dbReference type="Pfam" id="PF14008"/>
    </source>
</evidence>
<proteinExistence type="predicted"/>
<dbReference type="Pfam" id="PF14008">
    <property type="entry name" value="Metallophos_C"/>
    <property type="match status" value="1"/>
</dbReference>
<dbReference type="SUPFAM" id="SSF56300">
    <property type="entry name" value="Metallo-dependent phosphatases"/>
    <property type="match status" value="1"/>
</dbReference>
<dbReference type="Proteomes" id="UP000054047">
    <property type="component" value="Unassembled WGS sequence"/>
</dbReference>
<accession>A0A0C2GY45</accession>
<dbReference type="InterPro" id="IPR029052">
    <property type="entry name" value="Metallo-depent_PP-like"/>
</dbReference>
<keyword evidence="3" id="KW-1185">Reference proteome</keyword>
<organism evidence="2 3">
    <name type="scientific">Ancylostoma duodenale</name>
    <dbReference type="NCBI Taxonomy" id="51022"/>
    <lineage>
        <taxon>Eukaryota</taxon>
        <taxon>Metazoa</taxon>
        <taxon>Ecdysozoa</taxon>
        <taxon>Nematoda</taxon>
        <taxon>Chromadorea</taxon>
        <taxon>Rhabditida</taxon>
        <taxon>Rhabditina</taxon>
        <taxon>Rhabditomorpha</taxon>
        <taxon>Strongyloidea</taxon>
        <taxon>Ancylostomatidae</taxon>
        <taxon>Ancylostomatinae</taxon>
        <taxon>Ancylostoma</taxon>
    </lineage>
</organism>
<dbReference type="PANTHER" id="PTHR45867">
    <property type="entry name" value="PURPLE ACID PHOSPHATASE"/>
    <property type="match status" value="1"/>
</dbReference>
<dbReference type="OrthoDB" id="45007at2759"/>
<dbReference type="EMBL" id="KN729608">
    <property type="protein sequence ID" value="KIH62076.1"/>
    <property type="molecule type" value="Genomic_DNA"/>
</dbReference>
<evidence type="ECO:0000313" key="2">
    <source>
        <dbReference type="EMBL" id="KIH62076.1"/>
    </source>
</evidence>
<feature type="domain" description="Purple acid phosphatase C-terminal" evidence="1">
    <location>
        <begin position="17"/>
        <end position="72"/>
    </location>
</feature>
<sequence>MFKVYNGTVSPYTNPLAPVHIVSGSAGCRENTDMFVSDPGPWSARRSSDYGFGILRVHNATHVHFRQVAAHKATSQGNPCSAHILSSCIVHQEQN</sequence>
<reference evidence="2 3" key="1">
    <citation type="submission" date="2013-12" db="EMBL/GenBank/DDBJ databases">
        <title>Draft genome of the parsitic nematode Ancylostoma duodenale.</title>
        <authorList>
            <person name="Mitreva M."/>
        </authorList>
    </citation>
    <scope>NUCLEOTIDE SEQUENCE [LARGE SCALE GENOMIC DNA]</scope>
    <source>
        <strain evidence="2 3">Zhejiang</strain>
    </source>
</reference>
<dbReference type="PROSITE" id="PS51257">
    <property type="entry name" value="PROKAR_LIPOPROTEIN"/>
    <property type="match status" value="1"/>
</dbReference>
<protein>
    <recommendedName>
        <fullName evidence="1">Purple acid phosphatase C-terminal domain-containing protein</fullName>
    </recommendedName>
</protein>
<name>A0A0C2GY45_9BILA</name>
<gene>
    <name evidence="2" type="ORF">ANCDUO_07645</name>
</gene>